<dbReference type="AlphaFoldDB" id="A0AA43QRX5"/>
<feature type="repeat" description="Pumilio" evidence="3">
    <location>
        <begin position="732"/>
        <end position="768"/>
    </location>
</feature>
<dbReference type="InterPro" id="IPR011989">
    <property type="entry name" value="ARM-like"/>
</dbReference>
<dbReference type="InterPro" id="IPR029058">
    <property type="entry name" value="AB_hydrolase_fold"/>
</dbReference>
<dbReference type="Proteomes" id="UP001161017">
    <property type="component" value="Unassembled WGS sequence"/>
</dbReference>
<dbReference type="PROSITE" id="PS50303">
    <property type="entry name" value="PUM_HD"/>
    <property type="match status" value="1"/>
</dbReference>
<organism evidence="6 7">
    <name type="scientific">Ramalina farinacea</name>
    <dbReference type="NCBI Taxonomy" id="258253"/>
    <lineage>
        <taxon>Eukaryota</taxon>
        <taxon>Fungi</taxon>
        <taxon>Dikarya</taxon>
        <taxon>Ascomycota</taxon>
        <taxon>Pezizomycotina</taxon>
        <taxon>Lecanoromycetes</taxon>
        <taxon>OSLEUM clade</taxon>
        <taxon>Lecanoromycetidae</taxon>
        <taxon>Lecanorales</taxon>
        <taxon>Lecanorineae</taxon>
        <taxon>Ramalinaceae</taxon>
        <taxon>Ramalina</taxon>
    </lineage>
</organism>
<dbReference type="SMART" id="SM00025">
    <property type="entry name" value="Pumilio"/>
    <property type="match status" value="7"/>
</dbReference>
<feature type="repeat" description="Pumilio" evidence="3">
    <location>
        <begin position="505"/>
        <end position="540"/>
    </location>
</feature>
<dbReference type="PROSITE" id="PS50302">
    <property type="entry name" value="PUM"/>
    <property type="match status" value="4"/>
</dbReference>
<dbReference type="GO" id="GO:0003730">
    <property type="term" value="F:mRNA 3'-UTR binding"/>
    <property type="evidence" value="ECO:0007669"/>
    <property type="project" value="TreeGrafter"/>
</dbReference>
<feature type="domain" description="PUM-HD" evidence="5">
    <location>
        <begin position="442"/>
        <end position="794"/>
    </location>
</feature>
<dbReference type="Pfam" id="PF00806">
    <property type="entry name" value="PUF"/>
    <property type="match status" value="8"/>
</dbReference>
<dbReference type="SUPFAM" id="SSF53474">
    <property type="entry name" value="alpha/beta-Hydrolases"/>
    <property type="match status" value="1"/>
</dbReference>
<gene>
    <name evidence="6" type="ORF">OHK93_008538</name>
</gene>
<dbReference type="Gene3D" id="1.25.10.10">
    <property type="entry name" value="Leucine-rich Repeat Variant"/>
    <property type="match status" value="1"/>
</dbReference>
<name>A0AA43QRX5_9LECA</name>
<feature type="repeat" description="Pumilio" evidence="3">
    <location>
        <begin position="541"/>
        <end position="576"/>
    </location>
</feature>
<dbReference type="InterPro" id="IPR033133">
    <property type="entry name" value="PUM-HD"/>
</dbReference>
<protein>
    <recommendedName>
        <fullName evidence="5">PUM-HD domain-containing protein</fullName>
    </recommendedName>
</protein>
<reference evidence="6" key="1">
    <citation type="journal article" date="2023" name="Genome Biol. Evol.">
        <title>First Whole Genome Sequence and Flow Cytometry Genome Size Data for the Lichen-Forming Fungus Ramalina farinacea (Ascomycota).</title>
        <authorList>
            <person name="Llewellyn T."/>
            <person name="Mian S."/>
            <person name="Hill R."/>
            <person name="Leitch I.J."/>
            <person name="Gaya E."/>
        </authorList>
    </citation>
    <scope>NUCLEOTIDE SEQUENCE</scope>
    <source>
        <strain evidence="6">LIQ254RAFAR</strain>
    </source>
</reference>
<accession>A0AA43QRX5</accession>
<evidence type="ECO:0000256" key="3">
    <source>
        <dbReference type="PROSITE-ProRule" id="PRU00317"/>
    </source>
</evidence>
<evidence type="ECO:0000256" key="4">
    <source>
        <dbReference type="SAM" id="MobiDB-lite"/>
    </source>
</evidence>
<dbReference type="EMBL" id="JAPUFD010000009">
    <property type="protein sequence ID" value="MDI1489260.1"/>
    <property type="molecule type" value="Genomic_DNA"/>
</dbReference>
<keyword evidence="1" id="KW-0677">Repeat</keyword>
<feature type="compositionally biased region" description="Polar residues" evidence="4">
    <location>
        <begin position="243"/>
        <end position="253"/>
    </location>
</feature>
<feature type="compositionally biased region" description="Polar residues" evidence="4">
    <location>
        <begin position="279"/>
        <end position="289"/>
    </location>
</feature>
<dbReference type="InterPro" id="IPR033712">
    <property type="entry name" value="Pumilio_RNA-bd"/>
</dbReference>
<proteinExistence type="predicted"/>
<keyword evidence="7" id="KW-1185">Reference proteome</keyword>
<feature type="compositionally biased region" description="Basic and acidic residues" evidence="4">
    <location>
        <begin position="197"/>
        <end position="208"/>
    </location>
</feature>
<evidence type="ECO:0000313" key="7">
    <source>
        <dbReference type="Proteomes" id="UP001161017"/>
    </source>
</evidence>
<comment type="function">
    <text evidence="2">RNA-binding nucleolar protein required for pre-rRNA processing. Involved in production of 18S rRNA and assembly of small ribosomal subunit.</text>
</comment>
<feature type="compositionally biased region" description="Polar residues" evidence="4">
    <location>
        <begin position="181"/>
        <end position="195"/>
    </location>
</feature>
<evidence type="ECO:0000259" key="5">
    <source>
        <dbReference type="PROSITE" id="PS50303"/>
    </source>
</evidence>
<dbReference type="InterPro" id="IPR016024">
    <property type="entry name" value="ARM-type_fold"/>
</dbReference>
<dbReference type="SUPFAM" id="SSF48371">
    <property type="entry name" value="ARM repeat"/>
    <property type="match status" value="1"/>
</dbReference>
<dbReference type="InterPro" id="IPR001313">
    <property type="entry name" value="Pumilio_RNA-bd_rpt"/>
</dbReference>
<dbReference type="GO" id="GO:0010608">
    <property type="term" value="P:post-transcriptional regulation of gene expression"/>
    <property type="evidence" value="ECO:0007669"/>
    <property type="project" value="TreeGrafter"/>
</dbReference>
<feature type="repeat" description="Pumilio" evidence="3">
    <location>
        <begin position="689"/>
        <end position="724"/>
    </location>
</feature>
<feature type="region of interest" description="Disordered" evidence="4">
    <location>
        <begin position="125"/>
        <end position="208"/>
    </location>
</feature>
<sequence>MDNALRTFRHELLIPNFENIPVFQQHGDADDNVPVFHSRRLHQLIGQYHDERQDTYSEIKGRGHWYEGVMTTPGLIRFYENALKEPSIPCLPKCFTIDVADAADMGSRGGIQVDALVTPGQLGRISQSNAGHRVTEPKQPFPEAAGLSSMDHPERQAQLDDQLAAGVTASSAKPSGHRESISTVSTCLTPVSSDDTGAEKADRRHSEDEQVAFLRQELDDAKKRIEHQALLIHQAEVIDRTTSDSNSAASQASPEPERDAQPAQTRQAWPKRDEPPVTPSNWGDFSAPNTSWNFQANTPWGFAGSPTYNQYAMPSYGQLSMPFQAAQQRNMSVPLSPNRNAHNRGTSHFPSFNTGGYGYYNNQNASRNAFYPRFNAFSNFPDAPAVGGMNFGGLGPTPDYQDPGLYQAYTPQPIGTPLSPTATEFHSDQVQDTPWNSRSPMEPGETFVTPVEPLNYRRLLDRSVTMNWKYIVDKIVHNNDQQASIFLQQKLKVATVGQKYSIIEAIVAQAYPLMVNRFGNFLVQRCFEHGTPEQVVGIANAIRGNTLSLSMDPFGCHVVQKAFDAVPEEYKAAMVRELLRRIPDTVVHRYACHVWQKLFELRWADSPPQIMKTVNHALRGMWHQVALGETGSLVVQNIFENCIEEDKRPCITEVLDKIDIVAHGQFGNWCIQHICEHGDPPDKTYAVEHILEYATEYSIDQYASKVVEKCLKLGDPKFLDRYLARICQGRPERPRIPLIDIASDQYGNYLIQWILLYADPHPRDIVATHVRKHMVSLRGSKFGSRVGMLVCNPAHTPNTALFQPQPAGSMNNNRFVSAPSNSRGHIGAPGASMHAFRNGPFR</sequence>
<dbReference type="Gene3D" id="3.40.50.1820">
    <property type="entry name" value="alpha/beta hydrolase"/>
    <property type="match status" value="1"/>
</dbReference>
<dbReference type="PANTHER" id="PTHR12537:SF48">
    <property type="entry name" value="MEIOTIC COILED-COIL PROTEIN 2"/>
    <property type="match status" value="1"/>
</dbReference>
<evidence type="ECO:0000313" key="6">
    <source>
        <dbReference type="EMBL" id="MDI1489260.1"/>
    </source>
</evidence>
<dbReference type="PANTHER" id="PTHR12537">
    <property type="entry name" value="RNA BINDING PROTEIN PUMILIO-RELATED"/>
    <property type="match status" value="1"/>
</dbReference>
<comment type="caution">
    <text evidence="6">The sequence shown here is derived from an EMBL/GenBank/DDBJ whole genome shotgun (WGS) entry which is preliminary data.</text>
</comment>
<evidence type="ECO:0000256" key="2">
    <source>
        <dbReference type="ARBA" id="ARBA00024893"/>
    </source>
</evidence>
<dbReference type="GO" id="GO:0005737">
    <property type="term" value="C:cytoplasm"/>
    <property type="evidence" value="ECO:0007669"/>
    <property type="project" value="TreeGrafter"/>
</dbReference>
<dbReference type="CDD" id="cd07920">
    <property type="entry name" value="Pumilio"/>
    <property type="match status" value="1"/>
</dbReference>
<evidence type="ECO:0000256" key="1">
    <source>
        <dbReference type="ARBA" id="ARBA00022737"/>
    </source>
</evidence>
<feature type="region of interest" description="Disordered" evidence="4">
    <location>
        <begin position="236"/>
        <end position="289"/>
    </location>
</feature>